<dbReference type="AlphaFoldDB" id="A0A1D8NAH4"/>
<dbReference type="Proteomes" id="UP000182444">
    <property type="component" value="Chromosome 1C"/>
</dbReference>
<evidence type="ECO:0000313" key="1">
    <source>
        <dbReference type="EMBL" id="AOW02635.1"/>
    </source>
</evidence>
<evidence type="ECO:0008006" key="3">
    <source>
        <dbReference type="Google" id="ProtNLM"/>
    </source>
</evidence>
<reference evidence="1 2" key="1">
    <citation type="journal article" date="2016" name="PLoS ONE">
        <title>Sequence Assembly of Yarrowia lipolytica Strain W29/CLIB89 Shows Transposable Element Diversity.</title>
        <authorList>
            <person name="Magnan C."/>
            <person name="Yu J."/>
            <person name="Chang I."/>
            <person name="Jahn E."/>
            <person name="Kanomata Y."/>
            <person name="Wu J."/>
            <person name="Zeller M."/>
            <person name="Oakes M."/>
            <person name="Baldi P."/>
            <person name="Sandmeyer S."/>
        </authorList>
    </citation>
    <scope>NUCLEOTIDE SEQUENCE [LARGE SCALE GENOMIC DNA]</scope>
    <source>
        <strain evidence="2">CLIB89(W29)</strain>
    </source>
</reference>
<sequence length="110" mass="12280">MALSEGTKTAMWLTEVYQDFGIPMEPKAVGILVDNQAAMHISNYPQFYPRTKLIKRRYHFIKEAVNNSEITVSFVGAGNQLADFLTNPLVWTTLNPTLLKIGMNAKTGCS</sequence>
<dbReference type="RefSeq" id="XP_068138385.1">
    <property type="nucleotide sequence ID" value="XM_068282284.1"/>
</dbReference>
<dbReference type="VEuPathDB" id="FungiDB:YALI1_C14543g"/>
<accession>A0A1D8NAH4</accession>
<name>A0A1D8NAH4_YARLL</name>
<evidence type="ECO:0000313" key="2">
    <source>
        <dbReference type="Proteomes" id="UP000182444"/>
    </source>
</evidence>
<protein>
    <recommendedName>
        <fullName evidence="3">Copia protein</fullName>
    </recommendedName>
</protein>
<gene>
    <name evidence="1" type="ORF">YALI1_C14543g</name>
</gene>
<organism evidence="1 2">
    <name type="scientific">Yarrowia lipolytica</name>
    <name type="common">Candida lipolytica</name>
    <dbReference type="NCBI Taxonomy" id="4952"/>
    <lineage>
        <taxon>Eukaryota</taxon>
        <taxon>Fungi</taxon>
        <taxon>Dikarya</taxon>
        <taxon>Ascomycota</taxon>
        <taxon>Saccharomycotina</taxon>
        <taxon>Dipodascomycetes</taxon>
        <taxon>Dipodascales</taxon>
        <taxon>Dipodascales incertae sedis</taxon>
        <taxon>Yarrowia</taxon>
    </lineage>
</organism>
<dbReference type="EMBL" id="CP017555">
    <property type="protein sequence ID" value="AOW02635.1"/>
    <property type="molecule type" value="Genomic_DNA"/>
</dbReference>
<proteinExistence type="predicted"/>
<dbReference type="GeneID" id="94582923"/>
<dbReference type="CDD" id="cd09272">
    <property type="entry name" value="RNase_HI_RT_Ty1"/>
    <property type="match status" value="1"/>
</dbReference>